<organism evidence="8 9">
    <name type="scientific">Flavobacterium psychrotolerans</name>
    <dbReference type="NCBI Taxonomy" id="2169410"/>
    <lineage>
        <taxon>Bacteria</taxon>
        <taxon>Pseudomonadati</taxon>
        <taxon>Bacteroidota</taxon>
        <taxon>Flavobacteriia</taxon>
        <taxon>Flavobacteriales</taxon>
        <taxon>Flavobacteriaceae</taxon>
        <taxon>Flavobacterium</taxon>
    </lineage>
</organism>
<dbReference type="EMBL" id="QCZI01000012">
    <property type="protein sequence ID" value="PWA04598.1"/>
    <property type="molecule type" value="Genomic_DNA"/>
</dbReference>
<evidence type="ECO:0000256" key="1">
    <source>
        <dbReference type="ARBA" id="ARBA00004141"/>
    </source>
</evidence>
<gene>
    <name evidence="8" type="ORF">DB895_10055</name>
</gene>
<evidence type="ECO:0000259" key="7">
    <source>
        <dbReference type="Pfam" id="PF13906"/>
    </source>
</evidence>
<feature type="transmembrane region" description="Helical" evidence="6">
    <location>
        <begin position="396"/>
        <end position="414"/>
    </location>
</feature>
<feature type="transmembrane region" description="Helical" evidence="6">
    <location>
        <begin position="613"/>
        <end position="631"/>
    </location>
</feature>
<keyword evidence="5 6" id="KW-0472">Membrane</keyword>
<evidence type="ECO:0000256" key="2">
    <source>
        <dbReference type="ARBA" id="ARBA00022448"/>
    </source>
</evidence>
<proteinExistence type="predicted"/>
<feature type="transmembrane region" description="Helical" evidence="6">
    <location>
        <begin position="420"/>
        <end position="442"/>
    </location>
</feature>
<dbReference type="GO" id="GO:0016020">
    <property type="term" value="C:membrane"/>
    <property type="evidence" value="ECO:0007669"/>
    <property type="project" value="UniProtKB-SubCell"/>
</dbReference>
<dbReference type="AlphaFoldDB" id="A0A2U1JI72"/>
<evidence type="ECO:0000256" key="5">
    <source>
        <dbReference type="ARBA" id="ARBA00023136"/>
    </source>
</evidence>
<comment type="subcellular location">
    <subcellularLocation>
        <location evidence="1">Membrane</location>
        <topology evidence="1">Multi-pass membrane protein</topology>
    </subcellularLocation>
</comment>
<dbReference type="InterPro" id="IPR029485">
    <property type="entry name" value="CAT_C"/>
</dbReference>
<feature type="transmembrane region" description="Helical" evidence="6">
    <location>
        <begin position="231"/>
        <end position="251"/>
    </location>
</feature>
<evidence type="ECO:0000313" key="8">
    <source>
        <dbReference type="EMBL" id="PWA04598.1"/>
    </source>
</evidence>
<feature type="transmembrane region" description="Helical" evidence="6">
    <location>
        <begin position="346"/>
        <end position="366"/>
    </location>
</feature>
<reference evidence="8 9" key="1">
    <citation type="submission" date="2018-04" db="EMBL/GenBank/DDBJ databases">
        <title>Flavobacterium sp. nov., isolated from glacier ice.</title>
        <authorList>
            <person name="Liu Q."/>
            <person name="Xin Y.-H."/>
        </authorList>
    </citation>
    <scope>NUCLEOTIDE SEQUENCE [LARGE SCALE GENOMIC DNA]</scope>
    <source>
        <strain evidence="8 9">RB1R5</strain>
    </source>
</reference>
<feature type="transmembrane region" description="Helical" evidence="6">
    <location>
        <begin position="591"/>
        <end position="607"/>
    </location>
</feature>
<dbReference type="OrthoDB" id="9762947at2"/>
<feature type="transmembrane region" description="Helical" evidence="6">
    <location>
        <begin position="263"/>
        <end position="281"/>
    </location>
</feature>
<dbReference type="Pfam" id="PF13520">
    <property type="entry name" value="AA_permease_2"/>
    <property type="match status" value="1"/>
</dbReference>
<keyword evidence="3 6" id="KW-0812">Transmembrane</keyword>
<dbReference type="Gene3D" id="1.20.1740.10">
    <property type="entry name" value="Amino acid/polyamine transporter I"/>
    <property type="match status" value="1"/>
</dbReference>
<dbReference type="PIRSF" id="PIRSF006060">
    <property type="entry name" value="AA_transporter"/>
    <property type="match status" value="1"/>
</dbReference>
<dbReference type="RefSeq" id="WP_116725239.1">
    <property type="nucleotide sequence ID" value="NZ_QCZI01000012.1"/>
</dbReference>
<keyword evidence="9" id="KW-1185">Reference proteome</keyword>
<dbReference type="PANTHER" id="PTHR43243:SF4">
    <property type="entry name" value="CATIONIC AMINO ACID TRANSPORTER 4"/>
    <property type="match status" value="1"/>
</dbReference>
<evidence type="ECO:0000313" key="9">
    <source>
        <dbReference type="Proteomes" id="UP000245449"/>
    </source>
</evidence>
<feature type="transmembrane region" description="Helical" evidence="6">
    <location>
        <begin position="39"/>
        <end position="61"/>
    </location>
</feature>
<evidence type="ECO:0000256" key="6">
    <source>
        <dbReference type="SAM" id="Phobius"/>
    </source>
</evidence>
<feature type="transmembrane region" description="Helical" evidence="6">
    <location>
        <begin position="67"/>
        <end position="86"/>
    </location>
</feature>
<dbReference type="Pfam" id="PF13906">
    <property type="entry name" value="AA_permease_C"/>
    <property type="match status" value="1"/>
</dbReference>
<evidence type="ECO:0000256" key="3">
    <source>
        <dbReference type="ARBA" id="ARBA00022692"/>
    </source>
</evidence>
<dbReference type="PANTHER" id="PTHR43243">
    <property type="entry name" value="INNER MEMBRANE TRANSPORTER YGJI-RELATED"/>
    <property type="match status" value="1"/>
</dbReference>
<feature type="transmembrane region" description="Helical" evidence="6">
    <location>
        <begin position="462"/>
        <end position="479"/>
    </location>
</feature>
<keyword evidence="4 6" id="KW-1133">Transmembrane helix</keyword>
<comment type="caution">
    <text evidence="8">The sequence shown here is derived from an EMBL/GenBank/DDBJ whole genome shotgun (WGS) entry which is preliminary data.</text>
</comment>
<evidence type="ECO:0000256" key="4">
    <source>
        <dbReference type="ARBA" id="ARBA00022989"/>
    </source>
</evidence>
<accession>A0A2U1JI72</accession>
<protein>
    <submittedName>
        <fullName evidence="8">Amino acid permease</fullName>
    </submittedName>
</protein>
<name>A0A2U1JI72_9FLAO</name>
<sequence length="643" mass="71110">MNFSNLFRKKTVQDILNQVAKNEADGHEALGKHLKTRDLAAFGIAAIVGAGIFSTIGKASFDGGPGVIFLFLFTAIACSFAAFAYAEFASMVPVSGSAYTYSYVAFGEIIAWVIGWALIMEYAIGNITVAISWSDYFTGLLDSMGIHLPQYVQMDYLTASNGFKDATALMQGGKTFENLSAGLQSAYTAWTTSPTLGSFHFVADLPALFIIIIITALVYRGMKESRNASNFMVIVKLCIILLVIAVGVFYVDTNNWHPFAPNGVGGILKGVSAVFFAYIGFDAISTTAEECENPQRDLPRGMMWAIIICTVLYIVIALVLTGMVHYSELNVGDPLAFVFDKLHLKWMSGIIAVSAVIAMASVLLVFQMGQPRIWMSMSRDGLLPKRFSKVHPKFKTPSYATIVTGFVVAIPALFLNLTMVTDLCSIGTLFAFVLVCAGVLVLQNQTDIPRGKFKTPYVNSKFILPVLMGIGLIFAFGYNQKATMDFLTNEKQINTPEAIVTALNKNQSEKVYDYLANFDKENATTTTPDLEQILSKYQENEAQYAAVITALPIDYSLKYQSGFGLFKHKIPMWIFLMVLMGLMVWSYRQNLSLIPLLGLICCLYMMAELSVWNWIYFTCWLLIGLVIYFGFSRKNSKLNSKEA</sequence>
<feature type="transmembrane region" description="Helical" evidence="6">
    <location>
        <begin position="199"/>
        <end position="219"/>
    </location>
</feature>
<keyword evidence="2" id="KW-0813">Transport</keyword>
<dbReference type="InterPro" id="IPR002293">
    <property type="entry name" value="AA/rel_permease1"/>
</dbReference>
<feature type="transmembrane region" description="Helical" evidence="6">
    <location>
        <begin position="570"/>
        <end position="586"/>
    </location>
</feature>
<dbReference type="GO" id="GO:0015171">
    <property type="term" value="F:amino acid transmembrane transporter activity"/>
    <property type="evidence" value="ECO:0007669"/>
    <property type="project" value="TreeGrafter"/>
</dbReference>
<feature type="transmembrane region" description="Helical" evidence="6">
    <location>
        <begin position="302"/>
        <end position="326"/>
    </location>
</feature>
<dbReference type="Proteomes" id="UP000245449">
    <property type="component" value="Unassembled WGS sequence"/>
</dbReference>
<feature type="domain" description="Cationic amino acid transporter C-terminal" evidence="7">
    <location>
        <begin position="593"/>
        <end position="636"/>
    </location>
</feature>